<keyword evidence="4" id="KW-0998">Cell outer membrane</keyword>
<evidence type="ECO:0000313" key="7">
    <source>
        <dbReference type="Proteomes" id="UP001276150"/>
    </source>
</evidence>
<dbReference type="RefSeq" id="WP_317639917.1">
    <property type="nucleotide sequence ID" value="NZ_JAPMIV010000012.1"/>
</dbReference>
<keyword evidence="5" id="KW-1133">Transmembrane helix</keyword>
<dbReference type="InterPro" id="IPR045584">
    <property type="entry name" value="Pilin-like"/>
</dbReference>
<gene>
    <name evidence="6" type="ORF">ORD21_08335</name>
</gene>
<comment type="caution">
    <text evidence="6">The sequence shown here is derived from an EMBL/GenBank/DDBJ whole genome shotgun (WGS) entry which is preliminary data.</text>
</comment>
<dbReference type="InterPro" id="IPR012902">
    <property type="entry name" value="N_methyl_site"/>
</dbReference>
<reference evidence="6 7" key="1">
    <citation type="submission" date="2022-11" db="EMBL/GenBank/DDBJ databases">
        <title>Deinococcus ZS9-10, Low Temperature and Draught-tolerating, UV-resistant Bacteria from Continental Antarctica.</title>
        <authorList>
            <person name="Cheng L."/>
        </authorList>
    </citation>
    <scope>NUCLEOTIDE SEQUENCE [LARGE SCALE GENOMIC DNA]</scope>
    <source>
        <strain evidence="6 7">ZS9-10</strain>
    </source>
</reference>
<feature type="transmembrane region" description="Helical" evidence="5">
    <location>
        <begin position="12"/>
        <end position="37"/>
    </location>
</feature>
<accession>A0ABU4DQ81</accession>
<comment type="subcellular location">
    <subcellularLocation>
        <location evidence="1">Cell outer membrane</location>
        <topology evidence="1">Single-pass membrane protein</topology>
    </subcellularLocation>
    <subcellularLocation>
        <location evidence="2">Periplasm</location>
    </subcellularLocation>
</comment>
<sequence length="157" mass="16429">MNHRAVRGRTAGLTLIEILIVVAIIGILAGIFGISLIRSIRTAELREAAVQVSTDFQRARSLSQRGSANVVITVPKTAATTYTVNGQLRTLPNSVTMVCKTSCAGTSTVAVAYQAPYGELSAVGNVFTISSPVAGIAPFELRVMGVTGKIILTRGTP</sequence>
<evidence type="ECO:0000256" key="3">
    <source>
        <dbReference type="ARBA" id="ARBA00022764"/>
    </source>
</evidence>
<name>A0ABU4DQ81_9DEIO</name>
<dbReference type="Gene3D" id="3.30.700.10">
    <property type="entry name" value="Glycoprotein, Type 4 Pilin"/>
    <property type="match status" value="1"/>
</dbReference>
<keyword evidence="3" id="KW-0574">Periplasm</keyword>
<keyword evidence="5" id="KW-0472">Membrane</keyword>
<organism evidence="6 7">
    <name type="scientific">Deinococcus arenicola</name>
    <dbReference type="NCBI Taxonomy" id="2994950"/>
    <lineage>
        <taxon>Bacteria</taxon>
        <taxon>Thermotogati</taxon>
        <taxon>Deinococcota</taxon>
        <taxon>Deinococci</taxon>
        <taxon>Deinococcales</taxon>
        <taxon>Deinococcaceae</taxon>
        <taxon>Deinococcus</taxon>
    </lineage>
</organism>
<proteinExistence type="predicted"/>
<dbReference type="Proteomes" id="UP001276150">
    <property type="component" value="Unassembled WGS sequence"/>
</dbReference>
<keyword evidence="7" id="KW-1185">Reference proteome</keyword>
<evidence type="ECO:0000256" key="4">
    <source>
        <dbReference type="ARBA" id="ARBA00023237"/>
    </source>
</evidence>
<protein>
    <submittedName>
        <fullName evidence="6">Type II secretion system protein</fullName>
    </submittedName>
</protein>
<dbReference type="Pfam" id="PF07963">
    <property type="entry name" value="N_methyl"/>
    <property type="match status" value="1"/>
</dbReference>
<keyword evidence="5" id="KW-0812">Transmembrane</keyword>
<evidence type="ECO:0000256" key="2">
    <source>
        <dbReference type="ARBA" id="ARBA00004418"/>
    </source>
</evidence>
<evidence type="ECO:0000256" key="1">
    <source>
        <dbReference type="ARBA" id="ARBA00004203"/>
    </source>
</evidence>
<evidence type="ECO:0000313" key="6">
    <source>
        <dbReference type="EMBL" id="MDV6374596.1"/>
    </source>
</evidence>
<evidence type="ECO:0000256" key="5">
    <source>
        <dbReference type="SAM" id="Phobius"/>
    </source>
</evidence>
<dbReference type="SUPFAM" id="SSF54523">
    <property type="entry name" value="Pili subunits"/>
    <property type="match status" value="1"/>
</dbReference>
<dbReference type="NCBIfam" id="TIGR02532">
    <property type="entry name" value="IV_pilin_GFxxxE"/>
    <property type="match status" value="1"/>
</dbReference>
<dbReference type="EMBL" id="JAPMIV010000012">
    <property type="protein sequence ID" value="MDV6374596.1"/>
    <property type="molecule type" value="Genomic_DNA"/>
</dbReference>